<dbReference type="EMBL" id="FOLE01000001">
    <property type="protein sequence ID" value="SFB77088.1"/>
    <property type="molecule type" value="Genomic_DNA"/>
</dbReference>
<dbReference type="OrthoDB" id="9805159at2"/>
<evidence type="ECO:0000313" key="2">
    <source>
        <dbReference type="EMBL" id="SFB77088.1"/>
    </source>
</evidence>
<keyword evidence="2" id="KW-0326">Glycosidase</keyword>
<dbReference type="InterPro" id="IPR006047">
    <property type="entry name" value="GH13_cat_dom"/>
</dbReference>
<dbReference type="PANTHER" id="PTHR10357:SF205">
    <property type="entry name" value="O-GLYCOSYL HYDROLASE FAMILY 13"/>
    <property type="match status" value="1"/>
</dbReference>
<keyword evidence="3" id="KW-1185">Reference proteome</keyword>
<dbReference type="PANTHER" id="PTHR10357">
    <property type="entry name" value="ALPHA-AMYLASE FAMILY MEMBER"/>
    <property type="match status" value="1"/>
</dbReference>
<sequence>MPFSQLIEHISDNKLVVYQLLVRLFGNANTRNQWYGSIAENGCGKFADITETALQYLKEMNVSHVWYTGVIEHATLTDYSAHGIAKNSPQIVKGRAGSPYAIIDYYDVAPDLAVSVPDRMQEFEQLVARTHAADLKVIIDFVPNHVARQYYSDSKPEGIQDLGQNDDKNLNFSARNNFYYLGKSEFLVPKGQYLPPDLQVKKPYKEQPARATGNDCFSPTPSIEDWYETIKLNYGVDYQNDKEQHFEPMPDTWLKMRDIVLFWCGKGVDGFRCDMAEMVPVAFWQWLISEIKAPYPNTIFIAEVYNPSLYYDYVQHGGFDYLYDKVGLYDMVRVLTCGYGNANDLTECWAKFKDYNNKLLRFMENHDEHRIASQQFAADPFRAQAGMVLTATLSTSPVMIYNGQEVGEPAQGDSGFSGDDGRTTIFDYFSMPEWTKLLNNGLFDGADLSIRQKQLHTFYQKLLGVTAHSPAIRSGATISLQEFNKGVSFDYNDTRLYSYIRYTQTERLLILANFEQKLLMKPVVKVPIEIWQQMGISASSRVRLTALLDNHPEVEVKIWHTIDPSEKTAGIPLVAEPYTGYIFRIEVLG</sequence>
<gene>
    <name evidence="2" type="ORF">SAMN05421780_101398</name>
</gene>
<dbReference type="AlphaFoldDB" id="A0A1I1DVP8"/>
<feature type="domain" description="Glycosyl hydrolase family 13 catalytic" evidence="1">
    <location>
        <begin position="19"/>
        <end position="466"/>
    </location>
</feature>
<evidence type="ECO:0000259" key="1">
    <source>
        <dbReference type="SMART" id="SM00642"/>
    </source>
</evidence>
<dbReference type="GO" id="GO:0009313">
    <property type="term" value="P:oligosaccharide catabolic process"/>
    <property type="evidence" value="ECO:0007669"/>
    <property type="project" value="TreeGrafter"/>
</dbReference>
<accession>A0A1I1DVP8</accession>
<dbReference type="SMART" id="SM00642">
    <property type="entry name" value="Aamy"/>
    <property type="match status" value="1"/>
</dbReference>
<reference evidence="2 3" key="1">
    <citation type="submission" date="2016-10" db="EMBL/GenBank/DDBJ databases">
        <authorList>
            <person name="de Groot N.N."/>
        </authorList>
    </citation>
    <scope>NUCLEOTIDE SEQUENCE [LARGE SCALE GENOMIC DNA]</scope>
    <source>
        <strain evidence="2 3">DSM 6793</strain>
    </source>
</reference>
<keyword evidence="2" id="KW-0378">Hydrolase</keyword>
<dbReference type="RefSeq" id="WP_091506400.1">
    <property type="nucleotide sequence ID" value="NZ_FOLE01000001.1"/>
</dbReference>
<dbReference type="GO" id="GO:0004556">
    <property type="term" value="F:alpha-amylase activity"/>
    <property type="evidence" value="ECO:0007669"/>
    <property type="project" value="TreeGrafter"/>
</dbReference>
<proteinExistence type="predicted"/>
<name>A0A1I1DVP8_9BACT</name>
<dbReference type="CDD" id="cd11349">
    <property type="entry name" value="AmyAc_3"/>
    <property type="match status" value="1"/>
</dbReference>
<dbReference type="Pfam" id="PF00128">
    <property type="entry name" value="Alpha-amylase"/>
    <property type="match status" value="1"/>
</dbReference>
<dbReference type="Proteomes" id="UP000199514">
    <property type="component" value="Unassembled WGS sequence"/>
</dbReference>
<organism evidence="2 3">
    <name type="scientific">Flexibacter flexilis DSM 6793</name>
    <dbReference type="NCBI Taxonomy" id="927664"/>
    <lineage>
        <taxon>Bacteria</taxon>
        <taxon>Pseudomonadati</taxon>
        <taxon>Bacteroidota</taxon>
        <taxon>Cytophagia</taxon>
        <taxon>Cytophagales</taxon>
        <taxon>Flexibacteraceae</taxon>
        <taxon>Flexibacter</taxon>
    </lineage>
</organism>
<protein>
    <submittedName>
        <fullName evidence="2">Glycosidase</fullName>
    </submittedName>
</protein>
<dbReference type="SUPFAM" id="SSF51445">
    <property type="entry name" value="(Trans)glycosidases"/>
    <property type="match status" value="1"/>
</dbReference>
<dbReference type="Gene3D" id="3.20.20.80">
    <property type="entry name" value="Glycosidases"/>
    <property type="match status" value="2"/>
</dbReference>
<dbReference type="InterPro" id="IPR017853">
    <property type="entry name" value="GH"/>
</dbReference>
<dbReference type="STRING" id="927664.SAMN05421780_101398"/>
<evidence type="ECO:0000313" key="3">
    <source>
        <dbReference type="Proteomes" id="UP000199514"/>
    </source>
</evidence>